<organism evidence="1 2">
    <name type="scientific">Brevibacillus fluminis</name>
    <dbReference type="NCBI Taxonomy" id="511487"/>
    <lineage>
        <taxon>Bacteria</taxon>
        <taxon>Bacillati</taxon>
        <taxon>Bacillota</taxon>
        <taxon>Bacilli</taxon>
        <taxon>Bacillales</taxon>
        <taxon>Paenibacillaceae</taxon>
        <taxon>Brevibacillus</taxon>
    </lineage>
</organism>
<protein>
    <submittedName>
        <fullName evidence="1">Polyribonucleotide nucleotidyltransferase</fullName>
    </submittedName>
</protein>
<proteinExistence type="predicted"/>
<name>A0A3M8DWY7_9BACL</name>
<dbReference type="AlphaFoldDB" id="A0A3M8DWY7"/>
<reference evidence="1 2" key="1">
    <citation type="submission" date="2018-10" db="EMBL/GenBank/DDBJ databases">
        <title>Phylogenomics of Brevibacillus.</title>
        <authorList>
            <person name="Dunlap C."/>
        </authorList>
    </citation>
    <scope>NUCLEOTIDE SEQUENCE [LARGE SCALE GENOMIC DNA]</scope>
    <source>
        <strain evidence="1 2">JCM 15716</strain>
    </source>
</reference>
<evidence type="ECO:0000313" key="1">
    <source>
        <dbReference type="EMBL" id="RNB92638.1"/>
    </source>
</evidence>
<sequence length="66" mass="6824">MDVSVIDSPLFQLRQTMGINLLKTQQATQVAQATAMIQDMANATAGVAASAAAPHPTLGSKLDISI</sequence>
<comment type="caution">
    <text evidence="1">The sequence shown here is derived from an EMBL/GenBank/DDBJ whole genome shotgun (WGS) entry which is preliminary data.</text>
</comment>
<dbReference type="GO" id="GO:0016740">
    <property type="term" value="F:transferase activity"/>
    <property type="evidence" value="ECO:0007669"/>
    <property type="project" value="UniProtKB-KW"/>
</dbReference>
<keyword evidence="2" id="KW-1185">Reference proteome</keyword>
<evidence type="ECO:0000313" key="2">
    <source>
        <dbReference type="Proteomes" id="UP000271031"/>
    </source>
</evidence>
<dbReference type="Proteomes" id="UP000271031">
    <property type="component" value="Unassembled WGS sequence"/>
</dbReference>
<keyword evidence="1" id="KW-0808">Transferase</keyword>
<dbReference type="EMBL" id="RHHQ01000002">
    <property type="protein sequence ID" value="RNB92638.1"/>
    <property type="molecule type" value="Genomic_DNA"/>
</dbReference>
<gene>
    <name evidence="1" type="ORF">EDM56_00370</name>
</gene>
<dbReference type="RefSeq" id="WP_122915895.1">
    <property type="nucleotide sequence ID" value="NZ_RHHQ01000002.1"/>
</dbReference>
<accession>A0A3M8DWY7</accession>